<feature type="region of interest" description="Disordered" evidence="4">
    <location>
        <begin position="968"/>
        <end position="1036"/>
    </location>
</feature>
<dbReference type="Proteomes" id="UP000076761">
    <property type="component" value="Unassembled WGS sequence"/>
</dbReference>
<gene>
    <name evidence="6" type="ORF">NEOLEDRAFT_401254</name>
</gene>
<dbReference type="SMART" id="SM00320">
    <property type="entry name" value="WD40"/>
    <property type="match status" value="3"/>
</dbReference>
<keyword evidence="5" id="KW-0812">Transmembrane</keyword>
<dbReference type="OrthoDB" id="972532at2759"/>
<feature type="transmembrane region" description="Helical" evidence="5">
    <location>
        <begin position="375"/>
        <end position="395"/>
    </location>
</feature>
<keyword evidence="5" id="KW-1133">Transmembrane helix</keyword>
<organism evidence="6 7">
    <name type="scientific">Neolentinus lepideus HHB14362 ss-1</name>
    <dbReference type="NCBI Taxonomy" id="1314782"/>
    <lineage>
        <taxon>Eukaryota</taxon>
        <taxon>Fungi</taxon>
        <taxon>Dikarya</taxon>
        <taxon>Basidiomycota</taxon>
        <taxon>Agaricomycotina</taxon>
        <taxon>Agaricomycetes</taxon>
        <taxon>Gloeophyllales</taxon>
        <taxon>Gloeophyllaceae</taxon>
        <taxon>Neolentinus</taxon>
    </lineage>
</organism>
<evidence type="ECO:0000256" key="3">
    <source>
        <dbReference type="PROSITE-ProRule" id="PRU00221"/>
    </source>
</evidence>
<dbReference type="SUPFAM" id="SSF63829">
    <property type="entry name" value="Calcium-dependent phosphotriesterase"/>
    <property type="match status" value="1"/>
</dbReference>
<dbReference type="PROSITE" id="PS50082">
    <property type="entry name" value="WD_REPEATS_2"/>
    <property type="match status" value="1"/>
</dbReference>
<evidence type="ECO:0000256" key="4">
    <source>
        <dbReference type="SAM" id="MobiDB-lite"/>
    </source>
</evidence>
<sequence>MLRVDPPPVTPNYTNDLTVNLPSGPGAVTPTRADASNKRKQTLLSLLDALNELTKDEDLHEPEGKQMYDEPRDIPSVDEDQVVGAESFYKFQRRVLSLDKELRNFANSARQLGSSVGILSSSFHLRERLVQILFLFRENAADLFPRKVTRQSRDALVNPNSRYSRKRAKRKAPHHIVRPAVFDNLDPEDLPGQLEMFAKDVMTFLKCLNEFPEFQDEAVNASIQSLHGDLKYWASCLKAYDGQFRYPAVQRYLHDLTSEMGEHLESLTSNLSLFIEVGVPTIRFAQKHAAGNLLNLSTVATFFSAVTATTLQYSYQSTGSVLTDMVNAFWFTSMVFSIGAAVNSLLGVTWKQAMYRSPGNRVPWWVLIWIKRSPLVFLVISVACFSVGLVLFTYSTAQNRVVCTITTVFTAFSSFGLAAVSAWVASERWIFARHKGTKWLADILDNMYSKMAYYMGIKWLKKTSPVVAKVIVEKTKEPLRRASTSISRVGSWTLSALSFDDNNSEDERTIRIGSPEPYSPTLPMSPMSPMSPGKLVKIAEHRETHPSEFKPAPSENSRQEASEKAASEAGPSDINPRRRFANAVRSVMMMQTASAPLAVMGAFRNSRRQRTLSSSEGSVTRDAPGPFSAVRRVAALSQRLKSLDVSQELQPHQALVRHLQFSPDGKYLATSSWDRTSMIFRVQDLLVPHRTLAHPQGFVGQAAWAPTGHLLLTKLNRSIKVWTQDGVCRKTIDRHHTVHSIAWFPGGEAFMSVEGSSVVKLDLTGRIYDSYDFDRLDLHDVAVTPDCKRLLGVGTLLESSDGLKPSKSRAEKQIIVYNLDQKEIENQVPVLHDVRDITLAKSGKMALVSYENKAPPQLWRLETVKSKDKEVDVVRLALRHTYMPKVQVDFAGPSYFGGKEDQLIFCAGKAGDIHIWDRDSGELLHYLRAQQGAGGDLTSIAWNQGSDTFMFATGSHDGYLKIWTPRDASSRGRQGYGPGSGIQSRPDSPYGLDVDKWTDSPAQQEFDLRDRDVSRSQENVNMDSDSQDGYTAESSFNGSTIPLIRREKAVAFMT</sequence>
<reference evidence="6 7" key="1">
    <citation type="journal article" date="2016" name="Mol. Biol. Evol.">
        <title>Comparative Genomics of Early-Diverging Mushroom-Forming Fungi Provides Insights into the Origins of Lignocellulose Decay Capabilities.</title>
        <authorList>
            <person name="Nagy L.G."/>
            <person name="Riley R."/>
            <person name="Tritt A."/>
            <person name="Adam C."/>
            <person name="Daum C."/>
            <person name="Floudas D."/>
            <person name="Sun H."/>
            <person name="Yadav J.S."/>
            <person name="Pangilinan J."/>
            <person name="Larsson K.H."/>
            <person name="Matsuura K."/>
            <person name="Barry K."/>
            <person name="Labutti K."/>
            <person name="Kuo R."/>
            <person name="Ohm R.A."/>
            <person name="Bhattacharya S.S."/>
            <person name="Shirouzu T."/>
            <person name="Yoshinaga Y."/>
            <person name="Martin F.M."/>
            <person name="Grigoriev I.V."/>
            <person name="Hibbett D.S."/>
        </authorList>
    </citation>
    <scope>NUCLEOTIDE SEQUENCE [LARGE SCALE GENOMIC DNA]</scope>
    <source>
        <strain evidence="6 7">HHB14362 ss-1</strain>
    </source>
</reference>
<proteinExistence type="predicted"/>
<dbReference type="InterPro" id="IPR051350">
    <property type="entry name" value="WD_repeat-ST_regulator"/>
</dbReference>
<keyword evidence="2" id="KW-0677">Repeat</keyword>
<feature type="transmembrane region" description="Helical" evidence="5">
    <location>
        <begin position="293"/>
        <end position="315"/>
    </location>
</feature>
<keyword evidence="7" id="KW-1185">Reference proteome</keyword>
<evidence type="ECO:0000256" key="1">
    <source>
        <dbReference type="ARBA" id="ARBA00022574"/>
    </source>
</evidence>
<accession>A0A165SAS8</accession>
<dbReference type="STRING" id="1314782.A0A165SAS8"/>
<feature type="compositionally biased region" description="Basic and acidic residues" evidence="4">
    <location>
        <begin position="1006"/>
        <end position="1015"/>
    </location>
</feature>
<evidence type="ECO:0000313" key="7">
    <source>
        <dbReference type="Proteomes" id="UP000076761"/>
    </source>
</evidence>
<dbReference type="AlphaFoldDB" id="A0A165SAS8"/>
<dbReference type="GO" id="GO:0034657">
    <property type="term" value="C:GID complex"/>
    <property type="evidence" value="ECO:0007669"/>
    <property type="project" value="TreeGrafter"/>
</dbReference>
<feature type="transmembrane region" description="Helical" evidence="5">
    <location>
        <begin position="327"/>
        <end position="348"/>
    </location>
</feature>
<feature type="compositionally biased region" description="Polar residues" evidence="4">
    <location>
        <begin position="1016"/>
        <end position="1036"/>
    </location>
</feature>
<dbReference type="InterPro" id="IPR001680">
    <property type="entry name" value="WD40_rpt"/>
</dbReference>
<protein>
    <submittedName>
        <fullName evidence="6">WD40 repeat-like protein</fullName>
    </submittedName>
</protein>
<feature type="compositionally biased region" description="Basic and acidic residues" evidence="4">
    <location>
        <begin position="557"/>
        <end position="566"/>
    </location>
</feature>
<dbReference type="PANTHER" id="PTHR22838">
    <property type="entry name" value="WD REPEAT PROTEIN 26-RELATED"/>
    <property type="match status" value="1"/>
</dbReference>
<dbReference type="PANTHER" id="PTHR22838:SF0">
    <property type="entry name" value="WD REPEAT-CONTAINING PROTEIN 26"/>
    <property type="match status" value="1"/>
</dbReference>
<dbReference type="Gene3D" id="2.130.10.10">
    <property type="entry name" value="YVTN repeat-like/Quinoprotein amine dehydrogenase"/>
    <property type="match status" value="2"/>
</dbReference>
<dbReference type="InParanoid" id="A0A165SAS8"/>
<evidence type="ECO:0000256" key="2">
    <source>
        <dbReference type="ARBA" id="ARBA00022737"/>
    </source>
</evidence>
<evidence type="ECO:0000313" key="6">
    <source>
        <dbReference type="EMBL" id="KZT24894.1"/>
    </source>
</evidence>
<name>A0A165SAS8_9AGAM</name>
<feature type="transmembrane region" description="Helical" evidence="5">
    <location>
        <begin position="401"/>
        <end position="425"/>
    </location>
</feature>
<keyword evidence="5" id="KW-0472">Membrane</keyword>
<feature type="repeat" description="WD" evidence="3">
    <location>
        <begin position="649"/>
        <end position="683"/>
    </location>
</feature>
<feature type="region of interest" description="Disordered" evidence="4">
    <location>
        <begin position="544"/>
        <end position="577"/>
    </location>
</feature>
<evidence type="ECO:0000256" key="5">
    <source>
        <dbReference type="SAM" id="Phobius"/>
    </source>
</evidence>
<dbReference type="Pfam" id="PF00400">
    <property type="entry name" value="WD40"/>
    <property type="match status" value="2"/>
</dbReference>
<feature type="region of interest" description="Disordered" evidence="4">
    <location>
        <begin position="505"/>
        <end position="532"/>
    </location>
</feature>
<keyword evidence="1 3" id="KW-0853">WD repeat</keyword>
<dbReference type="EMBL" id="KV425575">
    <property type="protein sequence ID" value="KZT24894.1"/>
    <property type="molecule type" value="Genomic_DNA"/>
</dbReference>
<dbReference type="GO" id="GO:0043161">
    <property type="term" value="P:proteasome-mediated ubiquitin-dependent protein catabolic process"/>
    <property type="evidence" value="ECO:0007669"/>
    <property type="project" value="TreeGrafter"/>
</dbReference>
<dbReference type="InterPro" id="IPR015943">
    <property type="entry name" value="WD40/YVTN_repeat-like_dom_sf"/>
</dbReference>